<proteinExistence type="predicted"/>
<evidence type="ECO:0000256" key="1">
    <source>
        <dbReference type="SAM" id="MobiDB-lite"/>
    </source>
</evidence>
<dbReference type="AlphaFoldDB" id="A0A2W1DFS6"/>
<feature type="region of interest" description="Disordered" evidence="1">
    <location>
        <begin position="1"/>
        <end position="25"/>
    </location>
</feature>
<accession>A0A2W1DFS6</accession>
<evidence type="ECO:0000313" key="3">
    <source>
        <dbReference type="Proteomes" id="UP000245464"/>
    </source>
</evidence>
<evidence type="ECO:0000313" key="2">
    <source>
        <dbReference type="EMBL" id="KAF7578734.1"/>
    </source>
</evidence>
<gene>
    <name evidence="2" type="ORF">PtrM4_029740</name>
</gene>
<feature type="compositionally biased region" description="Basic and acidic residues" evidence="1">
    <location>
        <begin position="16"/>
        <end position="25"/>
    </location>
</feature>
<dbReference type="GeneID" id="6349905"/>
<reference evidence="2" key="1">
    <citation type="journal article" date="2018" name="BMC Genomics">
        <title>Comparative genomics of the wheat fungal pathogen Pyrenophora tritici-repentis reveals chromosomal variations and genome plasticity.</title>
        <authorList>
            <person name="Moolhuijzen P."/>
            <person name="See P.T."/>
            <person name="Hane J.K."/>
            <person name="Shi G."/>
            <person name="Liu Z."/>
            <person name="Oliver R.P."/>
            <person name="Moffat C.S."/>
        </authorList>
    </citation>
    <scope>NUCLEOTIDE SEQUENCE [LARGE SCALE GENOMIC DNA]</scope>
    <source>
        <strain evidence="2">M4</strain>
    </source>
</reference>
<organism evidence="2 3">
    <name type="scientific">Pyrenophora tritici-repentis</name>
    <dbReference type="NCBI Taxonomy" id="45151"/>
    <lineage>
        <taxon>Eukaryota</taxon>
        <taxon>Fungi</taxon>
        <taxon>Dikarya</taxon>
        <taxon>Ascomycota</taxon>
        <taxon>Pezizomycotina</taxon>
        <taxon>Dothideomycetes</taxon>
        <taxon>Pleosporomycetidae</taxon>
        <taxon>Pleosporales</taxon>
        <taxon>Pleosporineae</taxon>
        <taxon>Pleosporaceae</taxon>
        <taxon>Pyrenophora</taxon>
    </lineage>
</organism>
<dbReference type="Proteomes" id="UP000245464">
    <property type="component" value="Chromosome 1"/>
</dbReference>
<protein>
    <submittedName>
        <fullName evidence="2">Uncharacterized protein</fullName>
    </submittedName>
</protein>
<comment type="caution">
    <text evidence="2">The sequence shown here is derived from an EMBL/GenBank/DDBJ whole genome shotgun (WGS) entry which is preliminary data.</text>
</comment>
<dbReference type="EMBL" id="NQIK02000001">
    <property type="protein sequence ID" value="KAF7578734.1"/>
    <property type="molecule type" value="Genomic_DNA"/>
</dbReference>
<dbReference type="RefSeq" id="XP_065966083.1">
    <property type="nucleotide sequence ID" value="XM_066103881.1"/>
</dbReference>
<dbReference type="KEGG" id="ptrr:6349905"/>
<name>A0A2W1DFS6_9PLEO</name>
<sequence length="87" mass="10025">MFLGKLQGGVANPKEGGAKGDRDNYYNSAERKESMMNNCNFQHYLRQVLMYQSRCKTRNTLIQIISKTKRIHDSLGNIDPRFPPYAV</sequence>